<comment type="caution">
    <text evidence="1">The sequence shown here is derived from an EMBL/GenBank/DDBJ whole genome shotgun (WGS) entry which is preliminary data.</text>
</comment>
<organism evidence="1 2">
    <name type="scientific">Pseudonocardia sediminis</name>
    <dbReference type="NCBI Taxonomy" id="1397368"/>
    <lineage>
        <taxon>Bacteria</taxon>
        <taxon>Bacillati</taxon>
        <taxon>Actinomycetota</taxon>
        <taxon>Actinomycetes</taxon>
        <taxon>Pseudonocardiales</taxon>
        <taxon>Pseudonocardiaceae</taxon>
        <taxon>Pseudonocardia</taxon>
    </lineage>
</organism>
<keyword evidence="2" id="KW-1185">Reference proteome</keyword>
<gene>
    <name evidence="1" type="ORF">EV383_4466</name>
</gene>
<accession>A0A4Q7V2E2</accession>
<proteinExistence type="predicted"/>
<evidence type="ECO:0000313" key="1">
    <source>
        <dbReference type="EMBL" id="RZT87541.1"/>
    </source>
</evidence>
<reference evidence="1 2" key="1">
    <citation type="submission" date="2019-02" db="EMBL/GenBank/DDBJ databases">
        <title>Sequencing the genomes of 1000 actinobacteria strains.</title>
        <authorList>
            <person name="Klenk H.-P."/>
        </authorList>
    </citation>
    <scope>NUCLEOTIDE SEQUENCE [LARGE SCALE GENOMIC DNA]</scope>
    <source>
        <strain evidence="1 2">DSM 45779</strain>
    </source>
</reference>
<evidence type="ECO:0000313" key="2">
    <source>
        <dbReference type="Proteomes" id="UP000291591"/>
    </source>
</evidence>
<sequence length="66" mass="6909">MTAIPAPVARVVVDVNGHDVSTDPPAAMSSMRRWTCSRCSRAVLVRPNGTAYGSAYSEVCSGGDHS</sequence>
<dbReference type="Proteomes" id="UP000291591">
    <property type="component" value="Unassembled WGS sequence"/>
</dbReference>
<protein>
    <submittedName>
        <fullName evidence="1">Uncharacterized protein</fullName>
    </submittedName>
</protein>
<name>A0A4Q7V2E2_PSEST</name>
<dbReference type="EMBL" id="SHKL01000001">
    <property type="protein sequence ID" value="RZT87541.1"/>
    <property type="molecule type" value="Genomic_DNA"/>
</dbReference>
<dbReference type="AlphaFoldDB" id="A0A4Q7V2E2"/>